<dbReference type="GO" id="GO:0005737">
    <property type="term" value="C:cytoplasm"/>
    <property type="evidence" value="ECO:0007669"/>
    <property type="project" value="TreeGrafter"/>
</dbReference>
<dbReference type="InterPro" id="IPR050741">
    <property type="entry name" value="Acyl-CoA_dehydrogenase"/>
</dbReference>
<sequence length="384" mass="42035">MLLTHEHNELRRTVTRWVEDEINPHIDEWEAAGIFPAHEVFKSLGDRGLLGVHKPEKFGGMGLDFSFAAVMAEALAAIKAGGVPMAIGAQTDMCTPALAQHGSDALREEFLRPAIAGEYVGCIGVSEPGGGSDVAALKTTARKDGDDYVINGTKLWITNGTQADFCCLLANTGDGPIHQNKSLIIVPMKTKGVEVTKKITKIGMNSSDTAQIFFDDVRVPQRNRIGEENKGFIYQMQQFQYERLWCALNAAAVFQRAIDITVDYTKERKAFGRSLSDNQWIGFKLAEMQTEVEALNALNWKGVEMVVAGQDATKVATMAKLMAGKLSRTLPDGCLQFWGGMGYSDESEISRLYRDARLTAIGGGADEVMLQILTKYMGIFGSNH</sequence>
<evidence type="ECO:0000259" key="9">
    <source>
        <dbReference type="Pfam" id="PF02771"/>
    </source>
</evidence>
<keyword evidence="3 6" id="KW-0285">Flavoprotein</keyword>
<dbReference type="PROSITE" id="PS00072">
    <property type="entry name" value="ACYL_COA_DH_1"/>
    <property type="match status" value="1"/>
</dbReference>
<dbReference type="InterPro" id="IPR037069">
    <property type="entry name" value="AcylCoA_DH/ox_N_sf"/>
</dbReference>
<dbReference type="InterPro" id="IPR006089">
    <property type="entry name" value="Acyl-CoA_DH_CS"/>
</dbReference>
<dbReference type="PANTHER" id="PTHR48083">
    <property type="entry name" value="MEDIUM-CHAIN SPECIFIC ACYL-COA DEHYDROGENASE, MITOCHONDRIAL-RELATED"/>
    <property type="match status" value="1"/>
</dbReference>
<dbReference type="InterPro" id="IPR009075">
    <property type="entry name" value="AcylCo_DH/oxidase_C"/>
</dbReference>
<comment type="similarity">
    <text evidence="2 6">Belongs to the acyl-CoA dehydrogenase family.</text>
</comment>
<evidence type="ECO:0000256" key="2">
    <source>
        <dbReference type="ARBA" id="ARBA00009347"/>
    </source>
</evidence>
<keyword evidence="4 6" id="KW-0274">FAD</keyword>
<dbReference type="Gene3D" id="1.20.140.10">
    <property type="entry name" value="Butyryl-CoA Dehydrogenase, subunit A, domain 3"/>
    <property type="match status" value="1"/>
</dbReference>
<comment type="cofactor">
    <cofactor evidence="1 6">
        <name>FAD</name>
        <dbReference type="ChEBI" id="CHEBI:57692"/>
    </cofactor>
</comment>
<evidence type="ECO:0000313" key="11">
    <source>
        <dbReference type="Proteomes" id="UP000198634"/>
    </source>
</evidence>
<dbReference type="GO" id="GO:0033539">
    <property type="term" value="P:fatty acid beta-oxidation using acyl-CoA dehydrogenase"/>
    <property type="evidence" value="ECO:0007669"/>
    <property type="project" value="TreeGrafter"/>
</dbReference>
<evidence type="ECO:0000313" key="10">
    <source>
        <dbReference type="EMBL" id="SEP85593.1"/>
    </source>
</evidence>
<keyword evidence="5 6" id="KW-0560">Oxidoreductase</keyword>
<dbReference type="PANTHER" id="PTHR48083:SF6">
    <property type="entry name" value="ACYL-COA DEHYDROGENASE 6"/>
    <property type="match status" value="1"/>
</dbReference>
<feature type="domain" description="Acyl-CoA dehydrogenase/oxidase N-terminal" evidence="9">
    <location>
        <begin position="4"/>
        <end position="118"/>
    </location>
</feature>
<evidence type="ECO:0000256" key="3">
    <source>
        <dbReference type="ARBA" id="ARBA00022630"/>
    </source>
</evidence>
<accession>A0A1H9BA89</accession>
<name>A0A1H9BA89_9RHOB</name>
<dbReference type="InterPro" id="IPR046373">
    <property type="entry name" value="Acyl-CoA_Oxase/DH_mid-dom_sf"/>
</dbReference>
<evidence type="ECO:0000256" key="5">
    <source>
        <dbReference type="ARBA" id="ARBA00023002"/>
    </source>
</evidence>
<feature type="domain" description="Acyl-CoA oxidase/dehydrogenase middle" evidence="8">
    <location>
        <begin position="122"/>
        <end position="217"/>
    </location>
</feature>
<evidence type="ECO:0000259" key="8">
    <source>
        <dbReference type="Pfam" id="PF02770"/>
    </source>
</evidence>
<feature type="domain" description="Acyl-CoA dehydrogenase/oxidase C-terminal" evidence="7">
    <location>
        <begin position="229"/>
        <end position="375"/>
    </location>
</feature>
<dbReference type="InterPro" id="IPR036250">
    <property type="entry name" value="AcylCo_DH-like_C"/>
</dbReference>
<dbReference type="SUPFAM" id="SSF47203">
    <property type="entry name" value="Acyl-CoA dehydrogenase C-terminal domain-like"/>
    <property type="match status" value="1"/>
</dbReference>
<keyword evidence="11" id="KW-1185">Reference proteome</keyword>
<dbReference type="InterPro" id="IPR009100">
    <property type="entry name" value="AcylCoA_DH/oxidase_NM_dom_sf"/>
</dbReference>
<dbReference type="GO" id="GO:0050660">
    <property type="term" value="F:flavin adenine dinucleotide binding"/>
    <property type="evidence" value="ECO:0007669"/>
    <property type="project" value="InterPro"/>
</dbReference>
<dbReference type="STRING" id="657014.SAMN04488092_102426"/>
<evidence type="ECO:0000259" key="7">
    <source>
        <dbReference type="Pfam" id="PF00441"/>
    </source>
</evidence>
<evidence type="ECO:0000256" key="6">
    <source>
        <dbReference type="RuleBase" id="RU362125"/>
    </source>
</evidence>
<dbReference type="GO" id="GO:0003995">
    <property type="term" value="F:acyl-CoA dehydrogenase activity"/>
    <property type="evidence" value="ECO:0007669"/>
    <property type="project" value="InterPro"/>
</dbReference>
<dbReference type="AlphaFoldDB" id="A0A1H9BA89"/>
<dbReference type="Gene3D" id="2.40.110.10">
    <property type="entry name" value="Butyryl-CoA Dehydrogenase, subunit A, domain 2"/>
    <property type="match status" value="1"/>
</dbReference>
<reference evidence="10 11" key="1">
    <citation type="submission" date="2016-10" db="EMBL/GenBank/DDBJ databases">
        <authorList>
            <person name="de Groot N.N."/>
        </authorList>
    </citation>
    <scope>NUCLEOTIDE SEQUENCE [LARGE SCALE GENOMIC DNA]</scope>
    <source>
        <strain evidence="10 11">DSM 22007</strain>
    </source>
</reference>
<dbReference type="InterPro" id="IPR013786">
    <property type="entry name" value="AcylCoA_DH/ox_N"/>
</dbReference>
<dbReference type="Pfam" id="PF02771">
    <property type="entry name" value="Acyl-CoA_dh_N"/>
    <property type="match status" value="1"/>
</dbReference>
<dbReference type="EMBL" id="FOEP01000002">
    <property type="protein sequence ID" value="SEP85593.1"/>
    <property type="molecule type" value="Genomic_DNA"/>
</dbReference>
<dbReference type="InterPro" id="IPR006091">
    <property type="entry name" value="Acyl-CoA_Oxase/DH_mid-dom"/>
</dbReference>
<dbReference type="Proteomes" id="UP000198634">
    <property type="component" value="Unassembled WGS sequence"/>
</dbReference>
<dbReference type="RefSeq" id="WP_090268627.1">
    <property type="nucleotide sequence ID" value="NZ_FOEP01000002.1"/>
</dbReference>
<dbReference type="Gene3D" id="1.10.540.10">
    <property type="entry name" value="Acyl-CoA dehydrogenase/oxidase, N-terminal domain"/>
    <property type="match status" value="1"/>
</dbReference>
<evidence type="ECO:0000256" key="4">
    <source>
        <dbReference type="ARBA" id="ARBA00022827"/>
    </source>
</evidence>
<evidence type="ECO:0000256" key="1">
    <source>
        <dbReference type="ARBA" id="ARBA00001974"/>
    </source>
</evidence>
<protein>
    <submittedName>
        <fullName evidence="10">Citronellyl-CoA dehydrogenase</fullName>
    </submittedName>
</protein>
<dbReference type="OrthoDB" id="9775090at2"/>
<dbReference type="PIRSF" id="PIRSF016578">
    <property type="entry name" value="HsaA"/>
    <property type="match status" value="1"/>
</dbReference>
<dbReference type="Pfam" id="PF00441">
    <property type="entry name" value="Acyl-CoA_dh_1"/>
    <property type="match status" value="1"/>
</dbReference>
<proteinExistence type="inferred from homology"/>
<organism evidence="10 11">
    <name type="scientific">Thalassovita taeanensis</name>
    <dbReference type="NCBI Taxonomy" id="657014"/>
    <lineage>
        <taxon>Bacteria</taxon>
        <taxon>Pseudomonadati</taxon>
        <taxon>Pseudomonadota</taxon>
        <taxon>Alphaproteobacteria</taxon>
        <taxon>Rhodobacterales</taxon>
        <taxon>Roseobacteraceae</taxon>
        <taxon>Thalassovita</taxon>
    </lineage>
</organism>
<dbReference type="PROSITE" id="PS00073">
    <property type="entry name" value="ACYL_COA_DH_2"/>
    <property type="match status" value="1"/>
</dbReference>
<gene>
    <name evidence="10" type="ORF">SAMN04488092_102426</name>
</gene>
<dbReference type="SUPFAM" id="SSF56645">
    <property type="entry name" value="Acyl-CoA dehydrogenase NM domain-like"/>
    <property type="match status" value="1"/>
</dbReference>
<dbReference type="FunFam" id="2.40.110.10:FF:000002">
    <property type="entry name" value="Acyl-CoA dehydrogenase fadE12"/>
    <property type="match status" value="1"/>
</dbReference>
<dbReference type="Pfam" id="PF02770">
    <property type="entry name" value="Acyl-CoA_dh_M"/>
    <property type="match status" value="1"/>
</dbReference>